<dbReference type="Proteomes" id="UP000509383">
    <property type="component" value="Chromosome"/>
</dbReference>
<dbReference type="AlphaFoldDB" id="A0A6J4DZD0"/>
<keyword evidence="1 3" id="KW-0378">Hydrolase</keyword>
<evidence type="ECO:0000256" key="1">
    <source>
        <dbReference type="ARBA" id="ARBA00022801"/>
    </source>
</evidence>
<dbReference type="GO" id="GO:0016787">
    <property type="term" value="F:hydrolase activity"/>
    <property type="evidence" value="ECO:0007669"/>
    <property type="project" value="UniProtKB-KW"/>
</dbReference>
<dbReference type="PANTHER" id="PTHR43540">
    <property type="entry name" value="PEROXYUREIDOACRYLATE/UREIDOACRYLATE AMIDOHYDROLASE-RELATED"/>
    <property type="match status" value="1"/>
</dbReference>
<dbReference type="InterPro" id="IPR050272">
    <property type="entry name" value="Isochorismatase-like_hydrls"/>
</dbReference>
<dbReference type="SUPFAM" id="SSF52499">
    <property type="entry name" value="Isochorismatase-like hydrolases"/>
    <property type="match status" value="1"/>
</dbReference>
<gene>
    <name evidence="3" type="ORF">TUM18999_10480</name>
    <name evidence="4" type="ORF">TUM20286_32080</name>
</gene>
<evidence type="ECO:0000313" key="4">
    <source>
        <dbReference type="EMBL" id="GJN53456.1"/>
    </source>
</evidence>
<dbReference type="InterPro" id="IPR036380">
    <property type="entry name" value="Isochorismatase-like_sf"/>
</dbReference>
<accession>A0A6J4DZD0</accession>
<sequence length="190" mass="20593">MPLNDPLHSPPALIIIDMQQGIARVATPRNNPQAEGRIAALLAHWRGQGWPLVHVRHMSREPGSVFAPGQDGALFQPELAPRPDEQVLEKNVTDAFTHSALERWLHVRGIRRVVITGVASENSVEATARSASNLGFATTVVADACYTFAKADWSGRPRSAEEVHDMAMANLAGEYAEVLESEALLAGLMS</sequence>
<dbReference type="EMBL" id="AP023189">
    <property type="protein sequence ID" value="BCG22857.1"/>
    <property type="molecule type" value="Genomic_DNA"/>
</dbReference>
<evidence type="ECO:0000259" key="2">
    <source>
        <dbReference type="Pfam" id="PF00857"/>
    </source>
</evidence>
<name>A0A6J4DZD0_9PSED</name>
<keyword evidence="6" id="KW-1185">Reference proteome</keyword>
<organism evidence="3 5">
    <name type="scientific">Pseudomonas tohonis</name>
    <dbReference type="NCBI Taxonomy" id="2725477"/>
    <lineage>
        <taxon>Bacteria</taxon>
        <taxon>Pseudomonadati</taxon>
        <taxon>Pseudomonadota</taxon>
        <taxon>Gammaproteobacteria</taxon>
        <taxon>Pseudomonadales</taxon>
        <taxon>Pseudomonadaceae</taxon>
        <taxon>Pseudomonas</taxon>
    </lineage>
</organism>
<evidence type="ECO:0000313" key="5">
    <source>
        <dbReference type="Proteomes" id="UP000509383"/>
    </source>
</evidence>
<dbReference type="RefSeq" id="WP_173180326.1">
    <property type="nucleotide sequence ID" value="NZ_AP023189.1"/>
</dbReference>
<dbReference type="InterPro" id="IPR000868">
    <property type="entry name" value="Isochorismatase-like_dom"/>
</dbReference>
<dbReference type="CDD" id="cd01014">
    <property type="entry name" value="nicotinamidase_related"/>
    <property type="match status" value="1"/>
</dbReference>
<dbReference type="PANTHER" id="PTHR43540:SF1">
    <property type="entry name" value="ISOCHORISMATASE HYDROLASE"/>
    <property type="match status" value="1"/>
</dbReference>
<proteinExistence type="predicted"/>
<dbReference type="Gene3D" id="3.40.50.850">
    <property type="entry name" value="Isochorismatase-like"/>
    <property type="match status" value="1"/>
</dbReference>
<reference evidence="3 5" key="1">
    <citation type="submission" date="2020-05" db="EMBL/GenBank/DDBJ databases">
        <title>Characterization of novel class B3 metallo-beta-lactamase from novel Pseudomonas species.</title>
        <authorList>
            <person name="Yamada K."/>
            <person name="Aoki K."/>
            <person name="Ishii Y."/>
        </authorList>
    </citation>
    <scope>NUCLEOTIDE SEQUENCE [LARGE SCALE GENOMIC DNA]</scope>
    <source>
        <strain evidence="3 5">TUM18999</strain>
        <strain evidence="4 6">TUM20286</strain>
    </source>
</reference>
<feature type="domain" description="Isochorismatase-like" evidence="2">
    <location>
        <begin position="12"/>
        <end position="182"/>
    </location>
</feature>
<dbReference type="Proteomes" id="UP001054892">
    <property type="component" value="Unassembled WGS sequence"/>
</dbReference>
<dbReference type="KEGG" id="ptw:TUM18999_10480"/>
<evidence type="ECO:0000313" key="6">
    <source>
        <dbReference type="Proteomes" id="UP001054892"/>
    </source>
</evidence>
<dbReference type="Pfam" id="PF00857">
    <property type="entry name" value="Isochorismatase"/>
    <property type="match status" value="1"/>
</dbReference>
<protein>
    <submittedName>
        <fullName evidence="3">Cysteine hydrolase</fullName>
    </submittedName>
</protein>
<dbReference type="EMBL" id="BQKM01000006">
    <property type="protein sequence ID" value="GJN53456.1"/>
    <property type="molecule type" value="Genomic_DNA"/>
</dbReference>
<evidence type="ECO:0000313" key="3">
    <source>
        <dbReference type="EMBL" id="BCG22857.1"/>
    </source>
</evidence>